<organism evidence="1 2">
    <name type="scientific">Allocoleopsis franciscana PCC 7113</name>
    <dbReference type="NCBI Taxonomy" id="1173027"/>
    <lineage>
        <taxon>Bacteria</taxon>
        <taxon>Bacillati</taxon>
        <taxon>Cyanobacteriota</taxon>
        <taxon>Cyanophyceae</taxon>
        <taxon>Coleofasciculales</taxon>
        <taxon>Coleofasciculaceae</taxon>
        <taxon>Allocoleopsis</taxon>
        <taxon>Allocoleopsis franciscana</taxon>
    </lineage>
</organism>
<dbReference type="Proteomes" id="UP000010471">
    <property type="component" value="Chromosome"/>
</dbReference>
<dbReference type="EMBL" id="CP003630">
    <property type="protein sequence ID" value="AFZ16746.1"/>
    <property type="molecule type" value="Genomic_DNA"/>
</dbReference>
<dbReference type="HOGENOM" id="CLU_2735572_0_0_3"/>
<proteinExistence type="predicted"/>
<sequence>MDEDIVASFSGNKQQAKQYDLRFLDCAIAFLLDLTDGSLTHPSRGQVVVIPPDTGFVASTRSAIASFARVK</sequence>
<gene>
    <name evidence="1" type="ORF">Mic7113_0843</name>
</gene>
<dbReference type="KEGG" id="mic:Mic7113_0843"/>
<protein>
    <submittedName>
        <fullName evidence="1">Uncharacterized protein</fullName>
    </submittedName>
</protein>
<accession>K9WAA6</accession>
<dbReference type="RefSeq" id="WP_015180906.1">
    <property type="nucleotide sequence ID" value="NC_019738.1"/>
</dbReference>
<evidence type="ECO:0000313" key="2">
    <source>
        <dbReference type="Proteomes" id="UP000010471"/>
    </source>
</evidence>
<reference evidence="1 2" key="1">
    <citation type="submission" date="2012-06" db="EMBL/GenBank/DDBJ databases">
        <title>Finished chromosome of genome of Microcoleus sp. PCC 7113.</title>
        <authorList>
            <consortium name="US DOE Joint Genome Institute"/>
            <person name="Gugger M."/>
            <person name="Coursin T."/>
            <person name="Rippka R."/>
            <person name="Tandeau De Marsac N."/>
            <person name="Huntemann M."/>
            <person name="Wei C.-L."/>
            <person name="Han J."/>
            <person name="Detter J.C."/>
            <person name="Han C."/>
            <person name="Tapia R."/>
            <person name="Chen A."/>
            <person name="Kyrpides N."/>
            <person name="Mavromatis K."/>
            <person name="Markowitz V."/>
            <person name="Szeto E."/>
            <person name="Ivanova N."/>
            <person name="Pagani I."/>
            <person name="Pati A."/>
            <person name="Goodwin L."/>
            <person name="Nordberg H.P."/>
            <person name="Cantor M.N."/>
            <person name="Hua S.X."/>
            <person name="Woyke T."/>
            <person name="Kerfeld C.A."/>
        </authorList>
    </citation>
    <scope>NUCLEOTIDE SEQUENCE [LARGE SCALE GENOMIC DNA]</scope>
    <source>
        <strain evidence="1 2">PCC 7113</strain>
    </source>
</reference>
<name>K9WAA6_9CYAN</name>
<dbReference type="AlphaFoldDB" id="K9WAA6"/>
<evidence type="ECO:0000313" key="1">
    <source>
        <dbReference type="EMBL" id="AFZ16746.1"/>
    </source>
</evidence>
<keyword evidence="2" id="KW-1185">Reference proteome</keyword>